<dbReference type="RefSeq" id="WP_058863303.1">
    <property type="nucleotide sequence ID" value="NZ_LPXO01000011.1"/>
</dbReference>
<gene>
    <name evidence="2" type="ORF">AVJ23_16435</name>
</gene>
<accession>A0A0W7WGG7</accession>
<proteinExistence type="predicted"/>
<keyword evidence="1" id="KW-1133">Transmembrane helix</keyword>
<dbReference type="EMBL" id="LPXO01000011">
    <property type="protein sequence ID" value="KUF09739.1"/>
    <property type="molecule type" value="Genomic_DNA"/>
</dbReference>
<feature type="transmembrane region" description="Helical" evidence="1">
    <location>
        <begin position="21"/>
        <end position="42"/>
    </location>
</feature>
<name>A0A0W7WGG7_9RHOB</name>
<organism evidence="2 3">
    <name type="scientific">Pseudoponticoccus marisrubri</name>
    <dbReference type="NCBI Taxonomy" id="1685382"/>
    <lineage>
        <taxon>Bacteria</taxon>
        <taxon>Pseudomonadati</taxon>
        <taxon>Pseudomonadota</taxon>
        <taxon>Alphaproteobacteria</taxon>
        <taxon>Rhodobacterales</taxon>
        <taxon>Roseobacteraceae</taxon>
        <taxon>Pseudoponticoccus</taxon>
    </lineage>
</organism>
<dbReference type="STRING" id="1685382.AVJ23_16435"/>
<dbReference type="AlphaFoldDB" id="A0A0W7WGG7"/>
<evidence type="ECO:0000313" key="3">
    <source>
        <dbReference type="Proteomes" id="UP000054396"/>
    </source>
</evidence>
<dbReference type="OrthoDB" id="7861868at2"/>
<evidence type="ECO:0000313" key="2">
    <source>
        <dbReference type="EMBL" id="KUF09739.1"/>
    </source>
</evidence>
<comment type="caution">
    <text evidence="2">The sequence shown here is derived from an EMBL/GenBank/DDBJ whole genome shotgun (WGS) entry which is preliminary data.</text>
</comment>
<sequence length="137" mass="14777">MSGAGRDVGGAILFRPDRQTYLRTHAIMAALAMAGGMVVLWLLGNPHVWAGAIGGLGAVAFRGWFLMSEELAHVWTLTGDRLEGPGERLVPLARIDRLRAIGAAVQVITQDGDKHLIKFQADPQATIARIEARRQNG</sequence>
<keyword evidence="3" id="KW-1185">Reference proteome</keyword>
<feature type="transmembrane region" description="Helical" evidence="1">
    <location>
        <begin position="48"/>
        <end position="67"/>
    </location>
</feature>
<dbReference type="Proteomes" id="UP000054396">
    <property type="component" value="Unassembled WGS sequence"/>
</dbReference>
<keyword evidence="1" id="KW-0812">Transmembrane</keyword>
<evidence type="ECO:0000256" key="1">
    <source>
        <dbReference type="SAM" id="Phobius"/>
    </source>
</evidence>
<keyword evidence="1" id="KW-0472">Membrane</keyword>
<protein>
    <recommendedName>
        <fullName evidence="4">DUF304 domain-containing protein</fullName>
    </recommendedName>
</protein>
<evidence type="ECO:0008006" key="4">
    <source>
        <dbReference type="Google" id="ProtNLM"/>
    </source>
</evidence>
<reference evidence="2 3" key="1">
    <citation type="submission" date="2015-12" db="EMBL/GenBank/DDBJ databases">
        <authorList>
            <person name="Shamseldin A."/>
            <person name="Moawad H."/>
            <person name="Abd El-Rahim W.M."/>
            <person name="Sadowsky M.J."/>
        </authorList>
    </citation>
    <scope>NUCLEOTIDE SEQUENCE [LARGE SCALE GENOMIC DNA]</scope>
    <source>
        <strain evidence="2 3">SJ5A-1</strain>
    </source>
</reference>